<dbReference type="EMBL" id="CP015506">
    <property type="protein sequence ID" value="AND42553.1"/>
    <property type="molecule type" value="Genomic_DNA"/>
</dbReference>
<dbReference type="PANTHER" id="PTHR36448">
    <property type="entry name" value="BLR7373 PROTEIN"/>
    <property type="match status" value="1"/>
</dbReference>
<dbReference type="eggNOG" id="COG4297">
    <property type="taxonomic scope" value="Bacteria"/>
</dbReference>
<dbReference type="AlphaFoldDB" id="A0A160MHK4"/>
<dbReference type="InterPro" id="IPR014710">
    <property type="entry name" value="RmlC-like_jellyroll"/>
</dbReference>
<name>A0A160MHK4_9BACI</name>
<evidence type="ECO:0000256" key="1">
    <source>
        <dbReference type="SAM" id="MobiDB-lite"/>
    </source>
</evidence>
<dbReference type="KEGG" id="bon:A361_26480"/>
<dbReference type="CDD" id="cd02219">
    <property type="entry name" value="cupin_YjlB-like"/>
    <property type="match status" value="1"/>
</dbReference>
<dbReference type="InterPro" id="IPR013096">
    <property type="entry name" value="Cupin_2"/>
</dbReference>
<proteinExistence type="predicted"/>
<dbReference type="SUPFAM" id="SSF51182">
    <property type="entry name" value="RmlC-like cupins"/>
    <property type="match status" value="1"/>
</dbReference>
<dbReference type="Pfam" id="PF07883">
    <property type="entry name" value="Cupin_2"/>
    <property type="match status" value="1"/>
</dbReference>
<dbReference type="InterPro" id="IPR047121">
    <property type="entry name" value="YjiB-like"/>
</dbReference>
<gene>
    <name evidence="3" type="ORF">A361_26480</name>
</gene>
<sequence>MNSQTQTFQLADDGQIPNNPDLPVIIYKAVFKEQPDEIEAAFNRHQWTGSWTGGVYDYHHYHSNTHEVLGVKAGQATVLIGGDQGERLDLHQGDVILLPAGTGHKNAESSPDFEVVGAYPGGTSPNMKKKDPSDRVQALAEIKNVPVPQTDPVYGDEGPMLEEWKE</sequence>
<reference evidence="3 4" key="1">
    <citation type="submission" date="2016-04" db="EMBL/GenBank/DDBJ databases">
        <title>Complete genome sequence of Bacillus oceanisediminis strain 2691.</title>
        <authorList>
            <person name="Jeong H."/>
            <person name="Kim H.J."/>
            <person name="Lee D.-W."/>
        </authorList>
    </citation>
    <scope>NUCLEOTIDE SEQUENCE [LARGE SCALE GENOMIC DNA]</scope>
    <source>
        <strain evidence="3 4">2691</strain>
    </source>
</reference>
<evidence type="ECO:0000259" key="2">
    <source>
        <dbReference type="Pfam" id="PF07883"/>
    </source>
</evidence>
<accession>A0A160MHK4</accession>
<dbReference type="Gene3D" id="2.60.120.10">
    <property type="entry name" value="Jelly Rolls"/>
    <property type="match status" value="1"/>
</dbReference>
<dbReference type="InterPro" id="IPR011051">
    <property type="entry name" value="RmlC_Cupin_sf"/>
</dbReference>
<organism evidence="3 4">
    <name type="scientific">Cytobacillus oceanisediminis 2691</name>
    <dbReference type="NCBI Taxonomy" id="1196031"/>
    <lineage>
        <taxon>Bacteria</taxon>
        <taxon>Bacillati</taxon>
        <taxon>Bacillota</taxon>
        <taxon>Bacilli</taxon>
        <taxon>Bacillales</taxon>
        <taxon>Bacillaceae</taxon>
        <taxon>Cytobacillus</taxon>
    </lineage>
</organism>
<dbReference type="Proteomes" id="UP000077856">
    <property type="component" value="Chromosome"/>
</dbReference>
<dbReference type="PIRSF" id="PIRSF019307">
    <property type="entry name" value="UCP019307"/>
    <property type="match status" value="1"/>
</dbReference>
<feature type="region of interest" description="Disordered" evidence="1">
    <location>
        <begin position="146"/>
        <end position="166"/>
    </location>
</feature>
<dbReference type="PANTHER" id="PTHR36448:SF2">
    <property type="entry name" value="CUPIN TYPE-1 DOMAIN-CONTAINING PROTEIN"/>
    <property type="match status" value="1"/>
</dbReference>
<evidence type="ECO:0000313" key="4">
    <source>
        <dbReference type="Proteomes" id="UP000077856"/>
    </source>
</evidence>
<dbReference type="RefSeq" id="WP_019380535.1">
    <property type="nucleotide sequence ID" value="NZ_CP015506.1"/>
</dbReference>
<protein>
    <recommendedName>
        <fullName evidence="2">Cupin type-2 domain-containing protein</fullName>
    </recommendedName>
</protein>
<evidence type="ECO:0000313" key="3">
    <source>
        <dbReference type="EMBL" id="AND42553.1"/>
    </source>
</evidence>
<dbReference type="InterPro" id="IPR014500">
    <property type="entry name" value="UCP019307_cupin"/>
</dbReference>
<feature type="domain" description="Cupin type-2" evidence="2">
    <location>
        <begin position="53"/>
        <end position="106"/>
    </location>
</feature>